<evidence type="ECO:0000313" key="6">
    <source>
        <dbReference type="EMBL" id="GER45308.1"/>
    </source>
</evidence>
<name>A0A5A7QK91_STRAF</name>
<keyword evidence="3" id="KW-0268">Exocytosis</keyword>
<dbReference type="Gene3D" id="1.20.1280.170">
    <property type="entry name" value="Exocyst complex component Exo70"/>
    <property type="match status" value="1"/>
</dbReference>
<dbReference type="AlphaFoldDB" id="A0A5A7QK91"/>
<dbReference type="PANTHER" id="PTHR12542">
    <property type="entry name" value="EXOCYST COMPLEX PROTEIN EXO70"/>
    <property type="match status" value="1"/>
</dbReference>
<proteinExistence type="inferred from homology"/>
<dbReference type="OrthoDB" id="1922221at2759"/>
<feature type="domain" description="Exocyst complex subunit Exo70 C-terminal" evidence="5">
    <location>
        <begin position="279"/>
        <end position="616"/>
    </location>
</feature>
<comment type="caution">
    <text evidence="6">The sequence shown here is derived from an EMBL/GenBank/DDBJ whole genome shotgun (WGS) entry which is preliminary data.</text>
</comment>
<dbReference type="Pfam" id="PF03081">
    <property type="entry name" value="Exo70_C"/>
    <property type="match status" value="1"/>
</dbReference>
<protein>
    <recommendedName>
        <fullName evidence="3">Exocyst subunit Exo70 family protein</fullName>
    </recommendedName>
</protein>
<dbReference type="Pfam" id="PF20669">
    <property type="entry name" value="Exo70_N"/>
    <property type="match status" value="1"/>
</dbReference>
<evidence type="ECO:0000256" key="3">
    <source>
        <dbReference type="RuleBase" id="RU365026"/>
    </source>
</evidence>
<dbReference type="GO" id="GO:0015031">
    <property type="term" value="P:protein transport"/>
    <property type="evidence" value="ECO:0007669"/>
    <property type="project" value="UniProtKB-KW"/>
</dbReference>
<dbReference type="InterPro" id="IPR004140">
    <property type="entry name" value="Exo70"/>
</dbReference>
<dbReference type="EMBL" id="BKCP01007181">
    <property type="protein sequence ID" value="GER45308.1"/>
    <property type="molecule type" value="Genomic_DNA"/>
</dbReference>
<keyword evidence="2 3" id="KW-0813">Transport</keyword>
<evidence type="ECO:0000256" key="1">
    <source>
        <dbReference type="ARBA" id="ARBA00006756"/>
    </source>
</evidence>
<dbReference type="Proteomes" id="UP000325081">
    <property type="component" value="Unassembled WGS sequence"/>
</dbReference>
<comment type="function">
    <text evidence="3">Component of the exocyst complex.</text>
</comment>
<dbReference type="SUPFAM" id="SSF74788">
    <property type="entry name" value="Cullin repeat-like"/>
    <property type="match status" value="1"/>
</dbReference>
<dbReference type="InterPro" id="IPR046364">
    <property type="entry name" value="Exo70_C"/>
</dbReference>
<dbReference type="GO" id="GO:0006887">
    <property type="term" value="P:exocytosis"/>
    <property type="evidence" value="ECO:0007669"/>
    <property type="project" value="UniProtKB-KW"/>
</dbReference>
<sequence length="632" mass="71555">MGDCTATTTSVVEEREEEDLVASVEEIVKALELKKKLSADAKKILANLGSRLISISRAADESEDEEEPEEEKKQHVDVERQLDTIQDKIMYWEKNHQSMIWDSGPQEAHEYLESTDQIRKIIDELDKSENDSFSSNSLIRAHDLLQLSMSRLEDEFRHLLLHNRQTLEPEHVSFRSSEDENIDSCSIISSGDDSVDSTPTGLRAHDEYATIELIRPEAISDLRSIANSMFDSSYGRECVQAFASARKDDDCLSALGFERLGVEDVLKMEWGALDSRIRRWVRASKLFVRVHLAAERALADRVLGPAGPACFSESARPAFLSLLDFADAIAAIGPHGPEKLIRILDMREALSGLGPDLETLFGHGPNAIRAECADVLARLDGCLRATFLEFETAVGSNVSSGPFPGGGVHPLTKYVMNYMLTLTDYDETLNEVLRDPQGPDQEDGSTMGRHFRALTLILERNLEGKSGLYRDEAQQHLFLMNNVHYMAEKVKGSELRKVFGDDWIRKHNRQFQQHAVNYERATWSSIIGLLKDEGLQNPVSRGVLKERLQRFYGSFEEVYKSQTGWSVRDGQLREDLRIWTSLNVVQAYRTFVGRHMNHVSERYVKYTADDLEEYVLDLFEGSQKSLHGGHKR</sequence>
<evidence type="ECO:0000259" key="5">
    <source>
        <dbReference type="Pfam" id="PF03081"/>
    </source>
</evidence>
<evidence type="ECO:0000313" key="7">
    <source>
        <dbReference type="Proteomes" id="UP000325081"/>
    </source>
</evidence>
<keyword evidence="3" id="KW-0653">Protein transport</keyword>
<keyword evidence="7" id="KW-1185">Reference proteome</keyword>
<evidence type="ECO:0000256" key="4">
    <source>
        <dbReference type="SAM" id="MobiDB-lite"/>
    </source>
</evidence>
<feature type="region of interest" description="Disordered" evidence="4">
    <location>
        <begin position="57"/>
        <end position="77"/>
    </location>
</feature>
<dbReference type="GO" id="GO:0005546">
    <property type="term" value="F:phosphatidylinositol-4,5-bisphosphate binding"/>
    <property type="evidence" value="ECO:0007669"/>
    <property type="project" value="InterPro"/>
</dbReference>
<dbReference type="GO" id="GO:0000145">
    <property type="term" value="C:exocyst"/>
    <property type="evidence" value="ECO:0007669"/>
    <property type="project" value="InterPro"/>
</dbReference>
<reference evidence="7" key="1">
    <citation type="journal article" date="2019" name="Curr. Biol.">
        <title>Genome Sequence of Striga asiatica Provides Insight into the Evolution of Plant Parasitism.</title>
        <authorList>
            <person name="Yoshida S."/>
            <person name="Kim S."/>
            <person name="Wafula E.K."/>
            <person name="Tanskanen J."/>
            <person name="Kim Y.M."/>
            <person name="Honaas L."/>
            <person name="Yang Z."/>
            <person name="Spallek T."/>
            <person name="Conn C.E."/>
            <person name="Ichihashi Y."/>
            <person name="Cheong K."/>
            <person name="Cui S."/>
            <person name="Der J.P."/>
            <person name="Gundlach H."/>
            <person name="Jiao Y."/>
            <person name="Hori C."/>
            <person name="Ishida J.K."/>
            <person name="Kasahara H."/>
            <person name="Kiba T."/>
            <person name="Kim M.S."/>
            <person name="Koo N."/>
            <person name="Laohavisit A."/>
            <person name="Lee Y.H."/>
            <person name="Lumba S."/>
            <person name="McCourt P."/>
            <person name="Mortimer J.C."/>
            <person name="Mutuku J.M."/>
            <person name="Nomura T."/>
            <person name="Sasaki-Sekimoto Y."/>
            <person name="Seto Y."/>
            <person name="Wang Y."/>
            <person name="Wakatake T."/>
            <person name="Sakakibara H."/>
            <person name="Demura T."/>
            <person name="Yamaguchi S."/>
            <person name="Yoneyama K."/>
            <person name="Manabe R.I."/>
            <person name="Nelson D.C."/>
            <person name="Schulman A.H."/>
            <person name="Timko M.P."/>
            <person name="dePamphilis C.W."/>
            <person name="Choi D."/>
            <person name="Shirasu K."/>
        </authorList>
    </citation>
    <scope>NUCLEOTIDE SEQUENCE [LARGE SCALE GENOMIC DNA]</scope>
    <source>
        <strain evidence="7">cv. UVA1</strain>
    </source>
</reference>
<dbReference type="PANTHER" id="PTHR12542:SF49">
    <property type="entry name" value="EXOCYST SUBUNIT EXO70 FAMILY PROTEIN"/>
    <property type="match status" value="1"/>
</dbReference>
<comment type="similarity">
    <text evidence="1 3">Belongs to the EXO70 family.</text>
</comment>
<accession>A0A5A7QK91</accession>
<gene>
    <name evidence="6" type="ORF">STAS_22240</name>
</gene>
<dbReference type="InterPro" id="IPR016159">
    <property type="entry name" value="Cullin_repeat-like_dom_sf"/>
</dbReference>
<organism evidence="6 7">
    <name type="scientific">Striga asiatica</name>
    <name type="common">Asiatic witchweed</name>
    <name type="synonym">Buchnera asiatica</name>
    <dbReference type="NCBI Taxonomy" id="4170"/>
    <lineage>
        <taxon>Eukaryota</taxon>
        <taxon>Viridiplantae</taxon>
        <taxon>Streptophyta</taxon>
        <taxon>Embryophyta</taxon>
        <taxon>Tracheophyta</taxon>
        <taxon>Spermatophyta</taxon>
        <taxon>Magnoliopsida</taxon>
        <taxon>eudicotyledons</taxon>
        <taxon>Gunneridae</taxon>
        <taxon>Pentapetalae</taxon>
        <taxon>asterids</taxon>
        <taxon>lamiids</taxon>
        <taxon>Lamiales</taxon>
        <taxon>Orobanchaceae</taxon>
        <taxon>Buchnereae</taxon>
        <taxon>Striga</taxon>
    </lineage>
</organism>
<evidence type="ECO:0000256" key="2">
    <source>
        <dbReference type="ARBA" id="ARBA00022448"/>
    </source>
</evidence>